<evidence type="ECO:0000313" key="2">
    <source>
        <dbReference type="EMBL" id="KAA8473035.1"/>
    </source>
</evidence>
<keyword evidence="1" id="KW-0472">Membrane</keyword>
<reference evidence="2 3" key="1">
    <citation type="submission" date="2019-09" db="EMBL/GenBank/DDBJ databases">
        <authorList>
            <person name="Geng P."/>
            <person name="Wan X."/>
            <person name="Zhou G."/>
            <person name="Yuan Z."/>
            <person name="Hu X."/>
        </authorList>
    </citation>
    <scope>NUCLEOTIDE SEQUENCE [LARGE SCALE GENOMIC DNA]</scope>
    <source>
        <strain evidence="2 3">EFR-4</strain>
    </source>
</reference>
<keyword evidence="1" id="KW-0812">Transmembrane</keyword>
<keyword evidence="1" id="KW-1133">Transmembrane helix</keyword>
<dbReference type="Proteomes" id="UP000325411">
    <property type="component" value="Unassembled WGS sequence"/>
</dbReference>
<comment type="caution">
    <text evidence="2">The sequence shown here is derived from an EMBL/GenBank/DDBJ whole genome shotgun (WGS) entry which is preliminary data.</text>
</comment>
<feature type="transmembrane region" description="Helical" evidence="1">
    <location>
        <begin position="7"/>
        <end position="30"/>
    </location>
</feature>
<dbReference type="RefSeq" id="WP_153623573.1">
    <property type="nucleotide sequence ID" value="NZ_CP064082.1"/>
</dbReference>
<sequence length="78" mass="9203">MKKVFRFILVGAVFVLSIATLIFMILKYSFEMSIALSNPEMGMELLLNRIKLMAFPIFIMLFFWFLINYIANKTKKNK</sequence>
<name>A0A5M9GGW8_9BACI</name>
<proteinExistence type="predicted"/>
<dbReference type="EMBL" id="VXCE01000044">
    <property type="protein sequence ID" value="KAA8473035.1"/>
    <property type="molecule type" value="Genomic_DNA"/>
</dbReference>
<organism evidence="2 3">
    <name type="scientific">Bacillus paranthracis</name>
    <dbReference type="NCBI Taxonomy" id="2026186"/>
    <lineage>
        <taxon>Bacteria</taxon>
        <taxon>Bacillati</taxon>
        <taxon>Bacillota</taxon>
        <taxon>Bacilli</taxon>
        <taxon>Bacillales</taxon>
        <taxon>Bacillaceae</taxon>
        <taxon>Bacillus</taxon>
        <taxon>Bacillus cereus group</taxon>
    </lineage>
</organism>
<evidence type="ECO:0000313" key="3">
    <source>
        <dbReference type="Proteomes" id="UP000325411"/>
    </source>
</evidence>
<dbReference type="AlphaFoldDB" id="A0A5M9GGW8"/>
<protein>
    <submittedName>
        <fullName evidence="2">Uncharacterized protein</fullName>
    </submittedName>
</protein>
<feature type="transmembrane region" description="Helical" evidence="1">
    <location>
        <begin position="50"/>
        <end position="71"/>
    </location>
</feature>
<gene>
    <name evidence="2" type="ORF">FYW06_28045</name>
</gene>
<accession>A0A5M9GGW8</accession>
<evidence type="ECO:0000256" key="1">
    <source>
        <dbReference type="SAM" id="Phobius"/>
    </source>
</evidence>